<proteinExistence type="predicted"/>
<feature type="domain" description="Roadblock/LAMTOR2" evidence="1">
    <location>
        <begin position="25"/>
        <end position="117"/>
    </location>
</feature>
<accession>A0ABN0VV45</accession>
<keyword evidence="3" id="KW-1185">Reference proteome</keyword>
<comment type="caution">
    <text evidence="2">The sequence shown here is derived from an EMBL/GenBank/DDBJ whole genome shotgun (WGS) entry which is preliminary data.</text>
</comment>
<dbReference type="SUPFAM" id="SSF103196">
    <property type="entry name" value="Roadblock/LC7 domain"/>
    <property type="match status" value="1"/>
</dbReference>
<dbReference type="Proteomes" id="UP001501787">
    <property type="component" value="Unassembled WGS sequence"/>
</dbReference>
<dbReference type="Pfam" id="PF03259">
    <property type="entry name" value="Robl_LC7"/>
    <property type="match status" value="1"/>
</dbReference>
<evidence type="ECO:0000259" key="1">
    <source>
        <dbReference type="SMART" id="SM00960"/>
    </source>
</evidence>
<dbReference type="EMBL" id="BAAAFR010000004">
    <property type="protein sequence ID" value="GAA0318129.1"/>
    <property type="molecule type" value="Genomic_DNA"/>
</dbReference>
<reference evidence="2 3" key="1">
    <citation type="journal article" date="2019" name="Int. J. Syst. Evol. Microbiol.">
        <title>The Global Catalogue of Microorganisms (GCM) 10K type strain sequencing project: providing services to taxonomists for standard genome sequencing and annotation.</title>
        <authorList>
            <consortium name="The Broad Institute Genomics Platform"/>
            <consortium name="The Broad Institute Genome Sequencing Center for Infectious Disease"/>
            <person name="Wu L."/>
            <person name="Ma J."/>
        </authorList>
    </citation>
    <scope>NUCLEOTIDE SEQUENCE [LARGE SCALE GENOMIC DNA]</scope>
    <source>
        <strain evidence="2 3">JCM 16343</strain>
    </source>
</reference>
<protein>
    <recommendedName>
        <fullName evidence="1">Roadblock/LAMTOR2 domain-containing protein</fullName>
    </recommendedName>
</protein>
<evidence type="ECO:0000313" key="2">
    <source>
        <dbReference type="EMBL" id="GAA0318129.1"/>
    </source>
</evidence>
<evidence type="ECO:0000313" key="3">
    <source>
        <dbReference type="Proteomes" id="UP001501787"/>
    </source>
</evidence>
<sequence>MFDDALFQNQSSRVKPSDAYMGAAKAVLHELVHTTSGIDGVLLASTDGFEIVSIFQKDYDAGKLSAVGSSILALVQALTAEAQLTGCRSVILDANNGKVMISSVANENQPMIIILVTKQQVLLGQIMHGMNKATNELVALDAEHNVKASA</sequence>
<organism evidence="2 3">
    <name type="scientific">Psychrobacter aestuarii</name>
    <dbReference type="NCBI Taxonomy" id="556327"/>
    <lineage>
        <taxon>Bacteria</taxon>
        <taxon>Pseudomonadati</taxon>
        <taxon>Pseudomonadota</taxon>
        <taxon>Gammaproteobacteria</taxon>
        <taxon>Moraxellales</taxon>
        <taxon>Moraxellaceae</taxon>
        <taxon>Psychrobacter</taxon>
    </lineage>
</organism>
<dbReference type="Gene3D" id="3.30.450.30">
    <property type="entry name" value="Dynein light chain 2a, cytoplasmic"/>
    <property type="match status" value="1"/>
</dbReference>
<dbReference type="SMART" id="SM00960">
    <property type="entry name" value="Robl_LC7"/>
    <property type="match status" value="1"/>
</dbReference>
<dbReference type="InterPro" id="IPR004942">
    <property type="entry name" value="Roadblock/LAMTOR2_dom"/>
</dbReference>
<dbReference type="RefSeq" id="WP_201504965.1">
    <property type="nucleotide sequence ID" value="NZ_BAAAFR010000004.1"/>
</dbReference>
<name>A0ABN0VV45_9GAMM</name>
<gene>
    <name evidence="2" type="ORF">GCM10009129_14580</name>
</gene>